<protein>
    <submittedName>
        <fullName evidence="1">HMT2</fullName>
    </submittedName>
</protein>
<dbReference type="AlphaFoldDB" id="A0A0A9HLM3"/>
<accession>A0A0A9HLM3</accession>
<evidence type="ECO:0000313" key="1">
    <source>
        <dbReference type="EMBL" id="JAE33808.1"/>
    </source>
</evidence>
<organism evidence="1">
    <name type="scientific">Arundo donax</name>
    <name type="common">Giant reed</name>
    <name type="synonym">Donax arundinaceus</name>
    <dbReference type="NCBI Taxonomy" id="35708"/>
    <lineage>
        <taxon>Eukaryota</taxon>
        <taxon>Viridiplantae</taxon>
        <taxon>Streptophyta</taxon>
        <taxon>Embryophyta</taxon>
        <taxon>Tracheophyta</taxon>
        <taxon>Spermatophyta</taxon>
        <taxon>Magnoliopsida</taxon>
        <taxon>Liliopsida</taxon>
        <taxon>Poales</taxon>
        <taxon>Poaceae</taxon>
        <taxon>PACMAD clade</taxon>
        <taxon>Arundinoideae</taxon>
        <taxon>Arundineae</taxon>
        <taxon>Arundo</taxon>
    </lineage>
</organism>
<dbReference type="EMBL" id="GBRH01164088">
    <property type="protein sequence ID" value="JAE33808.1"/>
    <property type="molecule type" value="Transcribed_RNA"/>
</dbReference>
<proteinExistence type="predicted"/>
<reference evidence="1" key="1">
    <citation type="submission" date="2014-09" db="EMBL/GenBank/DDBJ databases">
        <authorList>
            <person name="Magalhaes I.L.F."/>
            <person name="Oliveira U."/>
            <person name="Santos F.R."/>
            <person name="Vidigal T.H.D.A."/>
            <person name="Brescovit A.D."/>
            <person name="Santos A.J."/>
        </authorList>
    </citation>
    <scope>NUCLEOTIDE SEQUENCE</scope>
    <source>
        <tissue evidence="1">Shoot tissue taken approximately 20 cm above the soil surface</tissue>
    </source>
</reference>
<sequence length="38" mass="4421">MTSYRSCNKNRMLYGSGLIRMSVQENLTRFTCNLDTLC</sequence>
<name>A0A0A9HLM3_ARUDO</name>
<reference evidence="1" key="2">
    <citation type="journal article" date="2015" name="Data Brief">
        <title>Shoot transcriptome of the giant reed, Arundo donax.</title>
        <authorList>
            <person name="Barrero R.A."/>
            <person name="Guerrero F.D."/>
            <person name="Moolhuijzen P."/>
            <person name="Goolsby J.A."/>
            <person name="Tidwell J."/>
            <person name="Bellgard S.E."/>
            <person name="Bellgard M.I."/>
        </authorList>
    </citation>
    <scope>NUCLEOTIDE SEQUENCE</scope>
    <source>
        <tissue evidence="1">Shoot tissue taken approximately 20 cm above the soil surface</tissue>
    </source>
</reference>